<organism evidence="2 3">
    <name type="scientific">Pseudothermotoga thermarum DSM 5069</name>
    <dbReference type="NCBI Taxonomy" id="688269"/>
    <lineage>
        <taxon>Bacteria</taxon>
        <taxon>Thermotogati</taxon>
        <taxon>Thermotogota</taxon>
        <taxon>Thermotogae</taxon>
        <taxon>Thermotogales</taxon>
        <taxon>Thermotogaceae</taxon>
        <taxon>Pseudothermotoga</taxon>
    </lineage>
</organism>
<name>F7YTZ2_9THEM</name>
<dbReference type="Gene3D" id="3.40.50.880">
    <property type="match status" value="1"/>
</dbReference>
<dbReference type="SUPFAM" id="SSF52317">
    <property type="entry name" value="Class I glutamine amidotransferase-like"/>
    <property type="match status" value="1"/>
</dbReference>
<evidence type="ECO:0000313" key="2">
    <source>
        <dbReference type="EMBL" id="AEH51574.1"/>
    </source>
</evidence>
<dbReference type="RefSeq" id="WP_013932786.1">
    <property type="nucleotide sequence ID" value="NC_015707.1"/>
</dbReference>
<dbReference type="eggNOG" id="COG3828">
    <property type="taxonomic scope" value="Bacteria"/>
</dbReference>
<proteinExistence type="predicted"/>
<dbReference type="HOGENOM" id="CLU_105364_0_0_0"/>
<dbReference type="OrthoDB" id="9812305at2"/>
<sequence>MKTILTLFGDHYHDRENLFNAFRTVLEVAVKDWILVDTTVEDFESFLDQQPTVVVIARENRINPEEKDVKYWMTQQIEEKIKDYVQNGGRLFVWHSGLASYPENGVYCSLVKGYFKYHPDKQKLVRYHSDGKLVFGKQKVNFSILDEHYFVYCDEKSTNVYLYSESEDGKSLAGWWHNFGKGKVVVLTPAHSKDGLFDENFQILLKMVVEELFD</sequence>
<evidence type="ECO:0000313" key="3">
    <source>
        <dbReference type="Proteomes" id="UP000006804"/>
    </source>
</evidence>
<dbReference type="Proteomes" id="UP000006804">
    <property type="component" value="Chromosome"/>
</dbReference>
<dbReference type="Pfam" id="PF06283">
    <property type="entry name" value="ThuA"/>
    <property type="match status" value="1"/>
</dbReference>
<dbReference type="KEGG" id="tta:Theth_1521"/>
<gene>
    <name evidence="2" type="ORF">Theth_1521</name>
</gene>
<evidence type="ECO:0000259" key="1">
    <source>
        <dbReference type="Pfam" id="PF06283"/>
    </source>
</evidence>
<dbReference type="AlphaFoldDB" id="F7YTZ2"/>
<dbReference type="InterPro" id="IPR029010">
    <property type="entry name" value="ThuA-like"/>
</dbReference>
<accession>F7YTZ2</accession>
<dbReference type="STRING" id="688269.Theth_1521"/>
<feature type="domain" description="ThuA-like" evidence="1">
    <location>
        <begin position="22"/>
        <end position="205"/>
    </location>
</feature>
<dbReference type="InterPro" id="IPR029062">
    <property type="entry name" value="Class_I_gatase-like"/>
</dbReference>
<dbReference type="PATRIC" id="fig|688269.3.peg.1570"/>
<reference evidence="2 3" key="1">
    <citation type="submission" date="2010-11" db="EMBL/GenBank/DDBJ databases">
        <title>The complete genome of Thermotoga thermarum DSM 5069.</title>
        <authorList>
            <consortium name="US DOE Joint Genome Institute (JGI-PGF)"/>
            <person name="Lucas S."/>
            <person name="Copeland A."/>
            <person name="Lapidus A."/>
            <person name="Bruce D."/>
            <person name="Goodwin L."/>
            <person name="Pitluck S."/>
            <person name="Kyrpides N."/>
            <person name="Mavromatis K."/>
            <person name="Ivanova N."/>
            <person name="Zeytun A."/>
            <person name="Brettin T."/>
            <person name="Detter J.C."/>
            <person name="Tapia R."/>
            <person name="Han C."/>
            <person name="Land M."/>
            <person name="Hauser L."/>
            <person name="Markowitz V."/>
            <person name="Cheng J.-F."/>
            <person name="Hugenholtz P."/>
            <person name="Woyke T."/>
            <person name="Wu D."/>
            <person name="Spring S."/>
            <person name="Schroeder M."/>
            <person name="Brambilla E."/>
            <person name="Klenk H.-P."/>
            <person name="Eisen J.A."/>
        </authorList>
    </citation>
    <scope>NUCLEOTIDE SEQUENCE [LARGE SCALE GENOMIC DNA]</scope>
    <source>
        <strain evidence="2 3">DSM 5069</strain>
    </source>
</reference>
<dbReference type="EMBL" id="CP002351">
    <property type="protein sequence ID" value="AEH51574.1"/>
    <property type="molecule type" value="Genomic_DNA"/>
</dbReference>
<keyword evidence="3" id="KW-1185">Reference proteome</keyword>
<protein>
    <recommendedName>
        <fullName evidence="1">ThuA-like domain-containing protein</fullName>
    </recommendedName>
</protein>